<protein>
    <submittedName>
        <fullName evidence="1">Glycosyltransferase involved in cell wall bisynthesis</fullName>
    </submittedName>
</protein>
<reference evidence="1 2" key="1">
    <citation type="submission" date="2016-10" db="EMBL/GenBank/DDBJ databases">
        <authorList>
            <person name="de Groot N.N."/>
        </authorList>
    </citation>
    <scope>NUCLEOTIDE SEQUENCE [LARGE SCALE GENOMIC DNA]</scope>
    <source>
        <strain evidence="1 2">CGMCC 1.12333</strain>
    </source>
</reference>
<accession>A0A1I7FTD8</accession>
<organism evidence="1 2">
    <name type="scientific">Pustulibacterium marinum</name>
    <dbReference type="NCBI Taxonomy" id="1224947"/>
    <lineage>
        <taxon>Bacteria</taxon>
        <taxon>Pseudomonadati</taxon>
        <taxon>Bacteroidota</taxon>
        <taxon>Flavobacteriia</taxon>
        <taxon>Flavobacteriales</taxon>
        <taxon>Flavobacteriaceae</taxon>
        <taxon>Pustulibacterium</taxon>
    </lineage>
</organism>
<name>A0A1I7FTD8_9FLAO</name>
<gene>
    <name evidence="1" type="ORF">SAMN05216480_102202</name>
</gene>
<dbReference type="Gene3D" id="3.40.50.2000">
    <property type="entry name" value="Glycogen Phosphorylase B"/>
    <property type="match status" value="1"/>
</dbReference>
<dbReference type="STRING" id="1224947.SAMN05216480_102202"/>
<evidence type="ECO:0000313" key="2">
    <source>
        <dbReference type="Proteomes" id="UP000199138"/>
    </source>
</evidence>
<dbReference type="GO" id="GO:0016740">
    <property type="term" value="F:transferase activity"/>
    <property type="evidence" value="ECO:0007669"/>
    <property type="project" value="UniProtKB-KW"/>
</dbReference>
<dbReference type="RefSeq" id="WP_093023853.1">
    <property type="nucleotide sequence ID" value="NZ_FPBK01000002.1"/>
</dbReference>
<proteinExistence type="predicted"/>
<keyword evidence="2" id="KW-1185">Reference proteome</keyword>
<dbReference type="CDD" id="cd03801">
    <property type="entry name" value="GT4_PimA-like"/>
    <property type="match status" value="1"/>
</dbReference>
<dbReference type="EMBL" id="FPBK01000002">
    <property type="protein sequence ID" value="SFU39276.1"/>
    <property type="molecule type" value="Genomic_DNA"/>
</dbReference>
<dbReference type="SUPFAM" id="SSF53756">
    <property type="entry name" value="UDP-Glycosyltransferase/glycogen phosphorylase"/>
    <property type="match status" value="1"/>
</dbReference>
<dbReference type="AlphaFoldDB" id="A0A1I7FTD8"/>
<evidence type="ECO:0000313" key="1">
    <source>
        <dbReference type="EMBL" id="SFU39276.1"/>
    </source>
</evidence>
<dbReference type="OrthoDB" id="9807209at2"/>
<dbReference type="Pfam" id="PF13692">
    <property type="entry name" value="Glyco_trans_1_4"/>
    <property type="match status" value="1"/>
</dbReference>
<dbReference type="Proteomes" id="UP000199138">
    <property type="component" value="Unassembled WGS sequence"/>
</dbReference>
<sequence length="411" mass="47289">MEIKKLLIIGFVWPEPNSSAAGSRMMQLIELFLENKYQVTFASSCAKTANAIDLATFGIHSESIALNDASFDVFVKALNPNVVLFDRFMTEEQFGWRVAENCPDALRVLDTEDLHSLRKGREEALKREEEFSKKYLFNDHAKREIASMYRCDLSLMISEFEMELLQETFKFPKELLMYLPFLLAETQRNHIPKFEDRQHFMTIGNFLHQPNFDGVQYLKAEIWPLIKQQLPKAEMHVFGAYKSQKVQQQHNEKDKFLIKGFADNVDEVMSNSKVCLAALRFGAGLKGKLFDAMLNGTPAVMTPIAAEGMFGNEQPNGFVAKTPSEFAEKAIQLYTDETVWKQAQENGFRVLANRFQKKQFQTAFSDMIEMLQTNLEQHRLDNFTGSMLMHHTLQSTKFMSRWIEAKNASAH</sequence>
<keyword evidence="1" id="KW-0808">Transferase</keyword>